<feature type="compositionally biased region" description="Pro residues" evidence="1">
    <location>
        <begin position="82"/>
        <end position="93"/>
    </location>
</feature>
<name>A0A165BZV9_9BASI</name>
<dbReference type="AlphaFoldDB" id="A0A165BZV9"/>
<evidence type="ECO:0000313" key="3">
    <source>
        <dbReference type="Proteomes" id="UP000076842"/>
    </source>
</evidence>
<evidence type="ECO:0000313" key="2">
    <source>
        <dbReference type="EMBL" id="KZT50019.1"/>
    </source>
</evidence>
<reference evidence="2 3" key="1">
    <citation type="journal article" date="2016" name="Mol. Biol. Evol.">
        <title>Comparative Genomics of Early-Diverging Mushroom-Forming Fungi Provides Insights into the Origins of Lignocellulose Decay Capabilities.</title>
        <authorList>
            <person name="Nagy L.G."/>
            <person name="Riley R."/>
            <person name="Tritt A."/>
            <person name="Adam C."/>
            <person name="Daum C."/>
            <person name="Floudas D."/>
            <person name="Sun H."/>
            <person name="Yadav J.S."/>
            <person name="Pangilinan J."/>
            <person name="Larsson K.H."/>
            <person name="Matsuura K."/>
            <person name="Barry K."/>
            <person name="Labutti K."/>
            <person name="Kuo R."/>
            <person name="Ohm R.A."/>
            <person name="Bhattacharya S.S."/>
            <person name="Shirouzu T."/>
            <person name="Yoshinaga Y."/>
            <person name="Martin F.M."/>
            <person name="Grigoriev I.V."/>
            <person name="Hibbett D.S."/>
        </authorList>
    </citation>
    <scope>NUCLEOTIDE SEQUENCE [LARGE SCALE GENOMIC DNA]</scope>
    <source>
        <strain evidence="2 3">HHB12733</strain>
    </source>
</reference>
<evidence type="ECO:0000256" key="1">
    <source>
        <dbReference type="SAM" id="MobiDB-lite"/>
    </source>
</evidence>
<feature type="region of interest" description="Disordered" evidence="1">
    <location>
        <begin position="72"/>
        <end position="95"/>
    </location>
</feature>
<protein>
    <submittedName>
        <fullName evidence="2">Uncharacterized protein</fullName>
    </submittedName>
</protein>
<dbReference type="OrthoDB" id="2404451at2759"/>
<dbReference type="EMBL" id="KV424278">
    <property type="protein sequence ID" value="KZT50019.1"/>
    <property type="molecule type" value="Genomic_DNA"/>
</dbReference>
<dbReference type="Proteomes" id="UP000076842">
    <property type="component" value="Unassembled WGS sequence"/>
</dbReference>
<feature type="non-terminal residue" evidence="2">
    <location>
        <position position="264"/>
    </location>
</feature>
<accession>A0A165BZV9</accession>
<gene>
    <name evidence="2" type="ORF">CALCODRAFT_505146</name>
</gene>
<organism evidence="2 3">
    <name type="scientific">Calocera cornea HHB12733</name>
    <dbReference type="NCBI Taxonomy" id="1353952"/>
    <lineage>
        <taxon>Eukaryota</taxon>
        <taxon>Fungi</taxon>
        <taxon>Dikarya</taxon>
        <taxon>Basidiomycota</taxon>
        <taxon>Agaricomycotina</taxon>
        <taxon>Dacrymycetes</taxon>
        <taxon>Dacrymycetales</taxon>
        <taxon>Dacrymycetaceae</taxon>
        <taxon>Calocera</taxon>
    </lineage>
</organism>
<proteinExistence type="predicted"/>
<dbReference type="InParanoid" id="A0A165BZV9"/>
<sequence length="264" mass="29594">MTTRRRCRTSSKAACTEICVKTYDASRKEVFHLRAHLFLLFDDMPAVGKLMSMKGHNGTKPCRMNKRRTFESPQIPSARRPLQPPIPPQPPQTLPRSLARCCRSKAERIAKDCGIKGISIWSNFGSIVCPASFALEFMHLIFENVTPLLLDLWTGENRHCDPEEDEFVLPKQLGLRRGAIPYLASLDAESPIPSSSDLSIPQRLTCSGAYYAHLAVLAASVNTCLSFSYPPGFSQDLRTHLAAWVVGFKRLYYRGRPERVGLCP</sequence>
<keyword evidence="3" id="KW-1185">Reference proteome</keyword>